<comment type="caution">
    <text evidence="3">The sequence shown here is derived from an EMBL/GenBank/DDBJ whole genome shotgun (WGS) entry which is preliminary data.</text>
</comment>
<protein>
    <submittedName>
        <fullName evidence="3">Class I SAM-dependent methyltransferase</fullName>
    </submittedName>
</protein>
<keyword evidence="3" id="KW-0489">Methyltransferase</keyword>
<name>A0A4Q1KSU3_9FLAO</name>
<dbReference type="GO" id="GO:0008168">
    <property type="term" value="F:methyltransferase activity"/>
    <property type="evidence" value="ECO:0007669"/>
    <property type="project" value="UniProtKB-KW"/>
</dbReference>
<sequence length="402" mass="46451">MDYSKNLNYSLLKDLLSEEIQDYINKNLEVSISQLALQKNPFPDLNWKEILNQIEAKIKAKEKLPTWFSSKNIIYPSKIAVEQTSSEKTALYKSNLINGEKIIDLTGGFGIDTFYFSKHFKQVIHCEHNSELSEMVKHNFSQLNAENIKCISGESEAALKALNEQFDWIYIDPSRRNDAKGKVFMLHDCEPNVPDLLDFYFNYSSKILVKTAPLLDLTAGLKELKNVSAIHIVALENEVKEILWEIHQGFEGNPKIKSINLTKNNEENFEFKLNETAIKINYGEPKKFLYEPNAAIMKSGGFDEVAFQFNLTKLHPHSHLYTSDEKIDFCGRVFEITTVFPYQKKEMKLHLENKKANITTRNFPETVEIIRKKWKIKEGGNVFTFFTTDLKNNKIVLLCTKI</sequence>
<feature type="domain" description="THUMP-like" evidence="1">
    <location>
        <begin position="331"/>
        <end position="401"/>
    </location>
</feature>
<feature type="domain" description="PG-1098 ferredoxin-like" evidence="2">
    <location>
        <begin position="288"/>
        <end position="329"/>
    </location>
</feature>
<dbReference type="Proteomes" id="UP000289734">
    <property type="component" value="Unassembled WGS sequence"/>
</dbReference>
<dbReference type="Pfam" id="PF18096">
    <property type="entry name" value="Thump_like"/>
    <property type="match status" value="1"/>
</dbReference>
<dbReference type="AlphaFoldDB" id="A0A4Q1KSU3"/>
<dbReference type="GO" id="GO:0032259">
    <property type="term" value="P:methylation"/>
    <property type="evidence" value="ECO:0007669"/>
    <property type="project" value="UniProtKB-KW"/>
</dbReference>
<dbReference type="Pfam" id="PF03602">
    <property type="entry name" value="Cons_hypoth95"/>
    <property type="match status" value="1"/>
</dbReference>
<keyword evidence="4" id="KW-1185">Reference proteome</keyword>
<dbReference type="Pfam" id="PF22013">
    <property type="entry name" value="PG_1098_Fer"/>
    <property type="match status" value="1"/>
</dbReference>
<evidence type="ECO:0000259" key="1">
    <source>
        <dbReference type="Pfam" id="PF18096"/>
    </source>
</evidence>
<organism evidence="3 4">
    <name type="scientific">Flavobacterium piscinae</name>
    <dbReference type="NCBI Taxonomy" id="2506424"/>
    <lineage>
        <taxon>Bacteria</taxon>
        <taxon>Pseudomonadati</taxon>
        <taxon>Bacteroidota</taxon>
        <taxon>Flavobacteriia</taxon>
        <taxon>Flavobacteriales</taxon>
        <taxon>Flavobacteriaceae</taxon>
        <taxon>Flavobacterium</taxon>
    </lineage>
</organism>
<dbReference type="SUPFAM" id="SSF53335">
    <property type="entry name" value="S-adenosyl-L-methionine-dependent methyltransferases"/>
    <property type="match status" value="1"/>
</dbReference>
<dbReference type="InterPro" id="IPR041497">
    <property type="entry name" value="Thump-like"/>
</dbReference>
<dbReference type="OrthoDB" id="1000417at2"/>
<accession>A0A4Q1KSU3</accession>
<evidence type="ECO:0000313" key="3">
    <source>
        <dbReference type="EMBL" id="RXR32680.1"/>
    </source>
</evidence>
<dbReference type="Gene3D" id="1.10.10.1110">
    <property type="entry name" value="Methyltransferase PG1098, N-terminal domain"/>
    <property type="match status" value="1"/>
</dbReference>
<evidence type="ECO:0000313" key="4">
    <source>
        <dbReference type="Proteomes" id="UP000289734"/>
    </source>
</evidence>
<dbReference type="InterPro" id="IPR029063">
    <property type="entry name" value="SAM-dependent_MTases_sf"/>
</dbReference>
<dbReference type="InterPro" id="IPR054168">
    <property type="entry name" value="PG_1098_Fer"/>
</dbReference>
<reference evidence="4" key="1">
    <citation type="submission" date="2019-01" db="EMBL/GenBank/DDBJ databases">
        <title>Cytophagaceae bacterium strain CAR-16.</title>
        <authorList>
            <person name="Chen W.-M."/>
        </authorList>
    </citation>
    <scope>NUCLEOTIDE SEQUENCE [LARGE SCALE GENOMIC DNA]</scope>
    <source>
        <strain evidence="4">ICH-30</strain>
    </source>
</reference>
<proteinExistence type="predicted"/>
<dbReference type="EMBL" id="SBKQ01000006">
    <property type="protein sequence ID" value="RXR32680.1"/>
    <property type="molecule type" value="Genomic_DNA"/>
</dbReference>
<gene>
    <name evidence="3" type="ORF">EQG68_07570</name>
</gene>
<evidence type="ECO:0000259" key="2">
    <source>
        <dbReference type="Pfam" id="PF22013"/>
    </source>
</evidence>
<keyword evidence="3" id="KW-0808">Transferase</keyword>
<dbReference type="CDD" id="cd02440">
    <property type="entry name" value="AdoMet_MTases"/>
    <property type="match status" value="1"/>
</dbReference>
<dbReference type="Gene3D" id="3.40.50.150">
    <property type="entry name" value="Vaccinia Virus protein VP39"/>
    <property type="match status" value="1"/>
</dbReference>